<gene>
    <name evidence="2" type="ORF">T459_00281</name>
</gene>
<dbReference type="EMBL" id="AYRZ02000001">
    <property type="protein sequence ID" value="PHT92399.1"/>
    <property type="molecule type" value="Genomic_DNA"/>
</dbReference>
<reference evidence="2 3" key="1">
    <citation type="journal article" date="2014" name="Nat. Genet.">
        <title>Genome sequence of the hot pepper provides insights into the evolution of pungency in Capsicum species.</title>
        <authorList>
            <person name="Kim S."/>
            <person name="Park M."/>
            <person name="Yeom S.I."/>
            <person name="Kim Y.M."/>
            <person name="Lee J.M."/>
            <person name="Lee H.A."/>
            <person name="Seo E."/>
            <person name="Choi J."/>
            <person name="Cheong K."/>
            <person name="Kim K.T."/>
            <person name="Jung K."/>
            <person name="Lee G.W."/>
            <person name="Oh S.K."/>
            <person name="Bae C."/>
            <person name="Kim S.B."/>
            <person name="Lee H.Y."/>
            <person name="Kim S.Y."/>
            <person name="Kim M.S."/>
            <person name="Kang B.C."/>
            <person name="Jo Y.D."/>
            <person name="Yang H.B."/>
            <person name="Jeong H.J."/>
            <person name="Kang W.H."/>
            <person name="Kwon J.K."/>
            <person name="Shin C."/>
            <person name="Lim J.Y."/>
            <person name="Park J.H."/>
            <person name="Huh J.H."/>
            <person name="Kim J.S."/>
            <person name="Kim B.D."/>
            <person name="Cohen O."/>
            <person name="Paran I."/>
            <person name="Suh M.C."/>
            <person name="Lee S.B."/>
            <person name="Kim Y.K."/>
            <person name="Shin Y."/>
            <person name="Noh S.J."/>
            <person name="Park J."/>
            <person name="Seo Y.S."/>
            <person name="Kwon S.Y."/>
            <person name="Kim H.A."/>
            <person name="Park J.M."/>
            <person name="Kim H.J."/>
            <person name="Choi S.B."/>
            <person name="Bosland P.W."/>
            <person name="Reeves G."/>
            <person name="Jo S.H."/>
            <person name="Lee B.W."/>
            <person name="Cho H.T."/>
            <person name="Choi H.S."/>
            <person name="Lee M.S."/>
            <person name="Yu Y."/>
            <person name="Do Choi Y."/>
            <person name="Park B.S."/>
            <person name="van Deynze A."/>
            <person name="Ashrafi H."/>
            <person name="Hill T."/>
            <person name="Kim W.T."/>
            <person name="Pai H.S."/>
            <person name="Ahn H.K."/>
            <person name="Yeam I."/>
            <person name="Giovannoni J.J."/>
            <person name="Rose J.K."/>
            <person name="Sorensen I."/>
            <person name="Lee S.J."/>
            <person name="Kim R.W."/>
            <person name="Choi I.Y."/>
            <person name="Choi B.S."/>
            <person name="Lim J.S."/>
            <person name="Lee Y.H."/>
            <person name="Choi D."/>
        </authorList>
    </citation>
    <scope>NUCLEOTIDE SEQUENCE [LARGE SCALE GENOMIC DNA]</scope>
    <source>
        <strain evidence="3">cv. CM334</strain>
    </source>
</reference>
<feature type="region of interest" description="Disordered" evidence="1">
    <location>
        <begin position="207"/>
        <end position="254"/>
    </location>
</feature>
<dbReference type="STRING" id="4072.A0A2G3ADS4"/>
<sequence length="254" mass="27493">MTNDPAVDVIVPSTRYGKILFVSPPAPTRTGLTTPPSPTACHTIDTVAFLVLVVGNNSEVYISNKSNEVQALKNEVSSNTSCKTFHSLAIMHNMPPTPHKILSPSSVVLLLYFSTNKKTIKNAGSSSKAFRPMTDARCKRCAEKKVRLMEIIQAGHGDRYSLECVACGNSWYASRDEAASLTIGPNLAKSVGAEPLATAKFEDVEKNLTSPRRADKEASDILKNTTEAYMPVLDSQKSLNKTKPEDSTTTSNAD</sequence>
<feature type="compositionally biased region" description="Polar residues" evidence="1">
    <location>
        <begin position="235"/>
        <end position="254"/>
    </location>
</feature>
<keyword evidence="3" id="KW-1185">Reference proteome</keyword>
<dbReference type="AlphaFoldDB" id="A0A2G3ADS4"/>
<dbReference type="PANTHER" id="PTHR46871">
    <property type="entry name" value="BROMO-ADJACENT HOMOLOGY (BAH) DOMAIN-CONTAINING PROTEIN"/>
    <property type="match status" value="1"/>
</dbReference>
<evidence type="ECO:0000313" key="3">
    <source>
        <dbReference type="Proteomes" id="UP000222542"/>
    </source>
</evidence>
<proteinExistence type="predicted"/>
<dbReference type="Proteomes" id="UP000222542">
    <property type="component" value="Unassembled WGS sequence"/>
</dbReference>
<evidence type="ECO:0000256" key="1">
    <source>
        <dbReference type="SAM" id="MobiDB-lite"/>
    </source>
</evidence>
<reference evidence="2 3" key="2">
    <citation type="journal article" date="2017" name="Genome Biol.">
        <title>New reference genome sequences of hot pepper reveal the massive evolution of plant disease-resistance genes by retroduplication.</title>
        <authorList>
            <person name="Kim S."/>
            <person name="Park J."/>
            <person name="Yeom S.I."/>
            <person name="Kim Y.M."/>
            <person name="Seo E."/>
            <person name="Kim K.T."/>
            <person name="Kim M.S."/>
            <person name="Lee J.M."/>
            <person name="Cheong K."/>
            <person name="Shin H.S."/>
            <person name="Kim S.B."/>
            <person name="Han K."/>
            <person name="Lee J."/>
            <person name="Park M."/>
            <person name="Lee H.A."/>
            <person name="Lee H.Y."/>
            <person name="Lee Y."/>
            <person name="Oh S."/>
            <person name="Lee J.H."/>
            <person name="Choi E."/>
            <person name="Choi E."/>
            <person name="Lee S.E."/>
            <person name="Jeon J."/>
            <person name="Kim H."/>
            <person name="Choi G."/>
            <person name="Song H."/>
            <person name="Lee J."/>
            <person name="Lee S.C."/>
            <person name="Kwon J.K."/>
            <person name="Lee H.Y."/>
            <person name="Koo N."/>
            <person name="Hong Y."/>
            <person name="Kim R.W."/>
            <person name="Kang W.H."/>
            <person name="Huh J.H."/>
            <person name="Kang B.C."/>
            <person name="Yang T.J."/>
            <person name="Lee Y.H."/>
            <person name="Bennetzen J.L."/>
            <person name="Choi D."/>
        </authorList>
    </citation>
    <scope>NUCLEOTIDE SEQUENCE [LARGE SCALE GENOMIC DNA]</scope>
    <source>
        <strain evidence="3">cv. CM334</strain>
    </source>
</reference>
<evidence type="ECO:0000313" key="2">
    <source>
        <dbReference type="EMBL" id="PHT92399.1"/>
    </source>
</evidence>
<dbReference type="Gramene" id="PHT92399">
    <property type="protein sequence ID" value="PHT92399"/>
    <property type="gene ID" value="T459_00281"/>
</dbReference>
<organism evidence="2 3">
    <name type="scientific">Capsicum annuum</name>
    <name type="common">Capsicum pepper</name>
    <dbReference type="NCBI Taxonomy" id="4072"/>
    <lineage>
        <taxon>Eukaryota</taxon>
        <taxon>Viridiplantae</taxon>
        <taxon>Streptophyta</taxon>
        <taxon>Embryophyta</taxon>
        <taxon>Tracheophyta</taxon>
        <taxon>Spermatophyta</taxon>
        <taxon>Magnoliopsida</taxon>
        <taxon>eudicotyledons</taxon>
        <taxon>Gunneridae</taxon>
        <taxon>Pentapetalae</taxon>
        <taxon>asterids</taxon>
        <taxon>lamiids</taxon>
        <taxon>Solanales</taxon>
        <taxon>Solanaceae</taxon>
        <taxon>Solanoideae</taxon>
        <taxon>Capsiceae</taxon>
        <taxon>Capsicum</taxon>
    </lineage>
</organism>
<comment type="caution">
    <text evidence="2">The sequence shown here is derived from an EMBL/GenBank/DDBJ whole genome shotgun (WGS) entry which is preliminary data.</text>
</comment>
<dbReference type="PANTHER" id="PTHR46871:SF1">
    <property type="entry name" value="BROMO-ADJACENT HOMOLOGY (BAH) DOMAIN-CONTAINING PROTEIN"/>
    <property type="match status" value="1"/>
</dbReference>
<feature type="compositionally biased region" description="Basic and acidic residues" evidence="1">
    <location>
        <begin position="207"/>
        <end position="220"/>
    </location>
</feature>
<name>A0A2G3ADS4_CAPAN</name>
<accession>A0A2G3ADS4</accession>
<protein>
    <recommendedName>
        <fullName evidence="4">TFIIS central domain-containing protein</fullName>
    </recommendedName>
</protein>
<evidence type="ECO:0008006" key="4">
    <source>
        <dbReference type="Google" id="ProtNLM"/>
    </source>
</evidence>